<dbReference type="FunFam" id="3.40.140.10:FF:000008">
    <property type="entry name" value="Cytidine deaminase"/>
    <property type="match status" value="1"/>
</dbReference>
<evidence type="ECO:0000256" key="8">
    <source>
        <dbReference type="ARBA" id="ARBA00022833"/>
    </source>
</evidence>
<dbReference type="GO" id="GO:0004126">
    <property type="term" value="F:cytidine deaminase activity"/>
    <property type="evidence" value="ECO:0007669"/>
    <property type="project" value="UniProtKB-UniRule"/>
</dbReference>
<dbReference type="PANTHER" id="PTHR11644">
    <property type="entry name" value="CYTIDINE DEAMINASE"/>
    <property type="match status" value="1"/>
</dbReference>
<name>E9SGA3_RUMAL</name>
<dbReference type="Proteomes" id="UP000004259">
    <property type="component" value="Unassembled WGS sequence"/>
</dbReference>
<sequence length="125" mass="13543">MTNDELLREAEKAAENSYCKYSHFRVGAALLCADGSVFRGCNIENSSYSLTNCAERTAIFKAVSEGVREFSAIAIVGGDGDLSSPCYPCGACLQVMSEFCGGDLRIILTDGEHTLDELMPARFRL</sequence>
<evidence type="ECO:0000256" key="13">
    <source>
        <dbReference type="PIRSR" id="PIRSR606262-2"/>
    </source>
</evidence>
<dbReference type="STRING" id="246199.CUS_6322"/>
<evidence type="ECO:0000256" key="4">
    <source>
        <dbReference type="ARBA" id="ARBA00012783"/>
    </source>
</evidence>
<dbReference type="PANTHER" id="PTHR11644:SF2">
    <property type="entry name" value="CYTIDINE DEAMINASE"/>
    <property type="match status" value="1"/>
</dbReference>
<feature type="binding site" evidence="14">
    <location>
        <position position="53"/>
    </location>
    <ligand>
        <name>Zn(2+)</name>
        <dbReference type="ChEBI" id="CHEBI:29105"/>
        <note>catalytic</note>
    </ligand>
</feature>
<dbReference type="NCBIfam" id="TIGR01354">
    <property type="entry name" value="cyt_deam_tetra"/>
    <property type="match status" value="1"/>
</dbReference>
<dbReference type="Gene3D" id="3.40.140.10">
    <property type="entry name" value="Cytidine Deaminase, domain 2"/>
    <property type="match status" value="1"/>
</dbReference>
<comment type="caution">
    <text evidence="17">The sequence shown here is derived from an EMBL/GenBank/DDBJ whole genome shotgun (WGS) entry which is preliminary data.</text>
</comment>
<dbReference type="InterPro" id="IPR016193">
    <property type="entry name" value="Cytidine_deaminase-like"/>
</dbReference>
<evidence type="ECO:0000256" key="6">
    <source>
        <dbReference type="ARBA" id="ARBA00022723"/>
    </source>
</evidence>
<comment type="similarity">
    <text evidence="3 15">Belongs to the cytidine and deoxycytidylate deaminase family.</text>
</comment>
<dbReference type="EC" id="3.5.4.5" evidence="4 15"/>
<feature type="domain" description="CMP/dCMP-type deaminase" evidence="16">
    <location>
        <begin position="1"/>
        <end position="125"/>
    </location>
</feature>
<gene>
    <name evidence="17" type="primary">cdd</name>
    <name evidence="17" type="ORF">CUS_6322</name>
</gene>
<keyword evidence="6 14" id="KW-0479">Metal-binding</keyword>
<dbReference type="AlphaFoldDB" id="E9SGA3"/>
<keyword evidence="18" id="KW-1185">Reference proteome</keyword>
<dbReference type="NCBIfam" id="NF004064">
    <property type="entry name" value="PRK05578.1"/>
    <property type="match status" value="1"/>
</dbReference>
<dbReference type="SUPFAM" id="SSF53927">
    <property type="entry name" value="Cytidine deaminase-like"/>
    <property type="match status" value="1"/>
</dbReference>
<dbReference type="GO" id="GO:0008270">
    <property type="term" value="F:zinc ion binding"/>
    <property type="evidence" value="ECO:0007669"/>
    <property type="project" value="UniProtKB-UniRule"/>
</dbReference>
<evidence type="ECO:0000256" key="12">
    <source>
        <dbReference type="PIRSR" id="PIRSR606262-1"/>
    </source>
</evidence>
<protein>
    <recommendedName>
        <fullName evidence="5 15">Cytidine deaminase</fullName>
        <ecNumber evidence="4 15">3.5.4.5</ecNumber>
    </recommendedName>
    <alternativeName>
        <fullName evidence="9 15">Cytidine aminohydrolase</fullName>
    </alternativeName>
</protein>
<dbReference type="InterPro" id="IPR016192">
    <property type="entry name" value="APOBEC/CMP_deaminase_Zn-bd"/>
</dbReference>
<proteinExistence type="inferred from homology"/>
<evidence type="ECO:0000256" key="2">
    <source>
        <dbReference type="ARBA" id="ARBA00003949"/>
    </source>
</evidence>
<evidence type="ECO:0000256" key="11">
    <source>
        <dbReference type="ARBA" id="ARBA00049558"/>
    </source>
</evidence>
<evidence type="ECO:0000256" key="14">
    <source>
        <dbReference type="PIRSR" id="PIRSR606262-3"/>
    </source>
</evidence>
<dbReference type="InterPro" id="IPR006262">
    <property type="entry name" value="Cyt_deam_tetra"/>
</dbReference>
<dbReference type="PROSITE" id="PS51747">
    <property type="entry name" value="CYT_DCMP_DEAMINASES_2"/>
    <property type="match status" value="1"/>
</dbReference>
<evidence type="ECO:0000259" key="16">
    <source>
        <dbReference type="PROSITE" id="PS51747"/>
    </source>
</evidence>
<dbReference type="InterPro" id="IPR002125">
    <property type="entry name" value="CMP_dCMP_dom"/>
</dbReference>
<keyword evidence="8 14" id="KW-0862">Zinc</keyword>
<evidence type="ECO:0000256" key="15">
    <source>
        <dbReference type="RuleBase" id="RU364006"/>
    </source>
</evidence>
<dbReference type="eggNOG" id="COG0295">
    <property type="taxonomic scope" value="Bacteria"/>
</dbReference>
<dbReference type="GO" id="GO:0055086">
    <property type="term" value="P:nucleobase-containing small molecule metabolic process"/>
    <property type="evidence" value="ECO:0007669"/>
    <property type="project" value="UniProtKB-ARBA"/>
</dbReference>
<evidence type="ECO:0000256" key="10">
    <source>
        <dbReference type="ARBA" id="ARBA00049252"/>
    </source>
</evidence>
<evidence type="ECO:0000256" key="9">
    <source>
        <dbReference type="ARBA" id="ARBA00032005"/>
    </source>
</evidence>
<comment type="catalytic activity">
    <reaction evidence="10 15">
        <text>2'-deoxycytidine + H2O + H(+) = 2'-deoxyuridine + NH4(+)</text>
        <dbReference type="Rhea" id="RHEA:13433"/>
        <dbReference type="ChEBI" id="CHEBI:15377"/>
        <dbReference type="ChEBI" id="CHEBI:15378"/>
        <dbReference type="ChEBI" id="CHEBI:15698"/>
        <dbReference type="ChEBI" id="CHEBI:16450"/>
        <dbReference type="ChEBI" id="CHEBI:28938"/>
        <dbReference type="EC" id="3.5.4.5"/>
    </reaction>
</comment>
<dbReference type="GO" id="GO:0005829">
    <property type="term" value="C:cytosol"/>
    <property type="evidence" value="ECO:0007669"/>
    <property type="project" value="TreeGrafter"/>
</dbReference>
<evidence type="ECO:0000256" key="5">
    <source>
        <dbReference type="ARBA" id="ARBA00018266"/>
    </source>
</evidence>
<reference evidence="17 18" key="1">
    <citation type="submission" date="2011-02" db="EMBL/GenBank/DDBJ databases">
        <authorList>
            <person name="Nelson K.E."/>
            <person name="Sutton G."/>
            <person name="Torralba M."/>
            <person name="Durkin S."/>
            <person name="Harkins D."/>
            <person name="Montgomery R."/>
            <person name="Ziemer C."/>
            <person name="Klaassens E."/>
            <person name="Ocuiv P."/>
            <person name="Morrison M."/>
        </authorList>
    </citation>
    <scope>NUCLEOTIDE SEQUENCE [LARGE SCALE GENOMIC DNA]</scope>
    <source>
        <strain evidence="17 18">8</strain>
    </source>
</reference>
<comment type="cofactor">
    <cofactor evidence="1 14 15">
        <name>Zn(2+)</name>
        <dbReference type="ChEBI" id="CHEBI:29105"/>
    </cofactor>
</comment>
<evidence type="ECO:0000313" key="17">
    <source>
        <dbReference type="EMBL" id="EGC01640.1"/>
    </source>
</evidence>
<feature type="active site" description="Proton donor" evidence="12">
    <location>
        <position position="55"/>
    </location>
</feature>
<evidence type="ECO:0000256" key="3">
    <source>
        <dbReference type="ARBA" id="ARBA00006576"/>
    </source>
</evidence>
<dbReference type="EMBL" id="ADKM02000123">
    <property type="protein sequence ID" value="EGC01640.1"/>
    <property type="molecule type" value="Genomic_DNA"/>
</dbReference>
<dbReference type="CDD" id="cd01283">
    <property type="entry name" value="cytidine_deaminase"/>
    <property type="match status" value="1"/>
</dbReference>
<accession>E9SGA3</accession>
<dbReference type="InterPro" id="IPR050202">
    <property type="entry name" value="Cyt/Deoxycyt_deaminase"/>
</dbReference>
<dbReference type="Pfam" id="PF00383">
    <property type="entry name" value="dCMP_cyt_deam_1"/>
    <property type="match status" value="1"/>
</dbReference>
<evidence type="ECO:0000313" key="18">
    <source>
        <dbReference type="Proteomes" id="UP000004259"/>
    </source>
</evidence>
<comment type="catalytic activity">
    <reaction evidence="11 15">
        <text>cytidine + H2O + H(+) = uridine + NH4(+)</text>
        <dbReference type="Rhea" id="RHEA:16069"/>
        <dbReference type="ChEBI" id="CHEBI:15377"/>
        <dbReference type="ChEBI" id="CHEBI:15378"/>
        <dbReference type="ChEBI" id="CHEBI:16704"/>
        <dbReference type="ChEBI" id="CHEBI:17562"/>
        <dbReference type="ChEBI" id="CHEBI:28938"/>
        <dbReference type="EC" id="3.5.4.5"/>
    </reaction>
</comment>
<feature type="binding site" evidence="14">
    <location>
        <position position="89"/>
    </location>
    <ligand>
        <name>Zn(2+)</name>
        <dbReference type="ChEBI" id="CHEBI:29105"/>
        <note>catalytic</note>
    </ligand>
</feature>
<keyword evidence="7 15" id="KW-0378">Hydrolase</keyword>
<comment type="function">
    <text evidence="2 15">This enzyme scavenges exogenous and endogenous cytidine and 2'-deoxycytidine for UMP synthesis.</text>
</comment>
<dbReference type="PROSITE" id="PS00903">
    <property type="entry name" value="CYT_DCMP_DEAMINASES_1"/>
    <property type="match status" value="1"/>
</dbReference>
<feature type="binding site" evidence="14">
    <location>
        <position position="92"/>
    </location>
    <ligand>
        <name>Zn(2+)</name>
        <dbReference type="ChEBI" id="CHEBI:29105"/>
        <note>catalytic</note>
    </ligand>
</feature>
<dbReference type="OrthoDB" id="9795347at2"/>
<dbReference type="RefSeq" id="WP_002852416.1">
    <property type="nucleotide sequence ID" value="NZ_ADKM02000123.1"/>
</dbReference>
<evidence type="ECO:0000256" key="1">
    <source>
        <dbReference type="ARBA" id="ARBA00001947"/>
    </source>
</evidence>
<evidence type="ECO:0000256" key="7">
    <source>
        <dbReference type="ARBA" id="ARBA00022801"/>
    </source>
</evidence>
<dbReference type="GO" id="GO:0042802">
    <property type="term" value="F:identical protein binding"/>
    <property type="evidence" value="ECO:0007669"/>
    <property type="project" value="UniProtKB-ARBA"/>
</dbReference>
<organism evidence="17 18">
    <name type="scientific">Ruminococcus albus 8</name>
    <dbReference type="NCBI Taxonomy" id="246199"/>
    <lineage>
        <taxon>Bacteria</taxon>
        <taxon>Bacillati</taxon>
        <taxon>Bacillota</taxon>
        <taxon>Clostridia</taxon>
        <taxon>Eubacteriales</taxon>
        <taxon>Oscillospiraceae</taxon>
        <taxon>Ruminococcus</taxon>
    </lineage>
</organism>
<dbReference type="GO" id="GO:0072527">
    <property type="term" value="P:pyrimidine-containing compound metabolic process"/>
    <property type="evidence" value="ECO:0007669"/>
    <property type="project" value="UniProtKB-ARBA"/>
</dbReference>
<feature type="binding site" evidence="13">
    <location>
        <begin position="42"/>
        <end position="48"/>
    </location>
    <ligand>
        <name>substrate</name>
    </ligand>
</feature>